<organism evidence="1 2">
    <name type="scientific">Naganishia cerealis</name>
    <dbReference type="NCBI Taxonomy" id="610337"/>
    <lineage>
        <taxon>Eukaryota</taxon>
        <taxon>Fungi</taxon>
        <taxon>Dikarya</taxon>
        <taxon>Basidiomycota</taxon>
        <taxon>Agaricomycotina</taxon>
        <taxon>Tremellomycetes</taxon>
        <taxon>Filobasidiales</taxon>
        <taxon>Filobasidiaceae</taxon>
        <taxon>Naganishia</taxon>
    </lineage>
</organism>
<dbReference type="Proteomes" id="UP001241377">
    <property type="component" value="Unassembled WGS sequence"/>
</dbReference>
<name>A0ACC2V4C5_9TREE</name>
<reference evidence="1" key="1">
    <citation type="submission" date="2023-04" db="EMBL/GenBank/DDBJ databases">
        <title>Draft Genome sequencing of Naganishia species isolated from polar environments using Oxford Nanopore Technology.</title>
        <authorList>
            <person name="Leo P."/>
            <person name="Venkateswaran K."/>
        </authorList>
    </citation>
    <scope>NUCLEOTIDE SEQUENCE</scope>
    <source>
        <strain evidence="1">MNA-CCFEE 5261</strain>
    </source>
</reference>
<dbReference type="EMBL" id="JASBWR010000116">
    <property type="protein sequence ID" value="KAJ9093963.1"/>
    <property type="molecule type" value="Genomic_DNA"/>
</dbReference>
<comment type="caution">
    <text evidence="1">The sequence shown here is derived from an EMBL/GenBank/DDBJ whole genome shotgun (WGS) entry which is preliminary data.</text>
</comment>
<proteinExistence type="predicted"/>
<sequence length="479" mass="53932">MNIITVSLSSPANHVTAQLFNAQESHLPYTKSAPRFHDYLAFLSTTKNKNGTTNYAPRALVYDLNGGFGGAPKYEVDPSTISNVEVINTAPRVPKHAFQSNLDLGIDNAQLLSVSNTKYWTDYNKLIYKPLSCVLLQDWDSGTPYGTNRNFPRLKFDTYSVGWEEYKKCQETSIDEFRKYLEECDLLQGVSMFSEYNSGWGGFSSHLLLDLKDEFFNNGANNKHNIWVYGLAKDHGRMDVNQKCSSIASFVELAHHLSLFFPIRPTCESQILAPGFDSTSEWHQSSLTSLLVNSLWELQSRKQSPSHMAEFEDNLTRGSNRNIVGEMCLKAKVSQKSQSKDFGVLDVPQDQIWDLMNSVSLAKEPAYLDMGLLNLSHEFSRAIVQEKPGETSQKNAYTASFSAITKGSTFPPTVNGSSFVSEFAITSGIAATLKENRKFLLRIKHNENLTDRDELIEDISAMIEDYKHGYDDSDEEFDI</sequence>
<evidence type="ECO:0000313" key="2">
    <source>
        <dbReference type="Proteomes" id="UP001241377"/>
    </source>
</evidence>
<keyword evidence="2" id="KW-1185">Reference proteome</keyword>
<gene>
    <name evidence="1" type="ORF">QFC19_008093</name>
</gene>
<accession>A0ACC2V4C5</accession>
<protein>
    <submittedName>
        <fullName evidence="1">Uncharacterized protein</fullName>
    </submittedName>
</protein>
<evidence type="ECO:0000313" key="1">
    <source>
        <dbReference type="EMBL" id="KAJ9093963.1"/>
    </source>
</evidence>